<dbReference type="AlphaFoldDB" id="A0A9P1C4K7"/>
<reference evidence="6" key="2">
    <citation type="submission" date="2024-04" db="EMBL/GenBank/DDBJ databases">
        <authorList>
            <person name="Chen Y."/>
            <person name="Shah S."/>
            <person name="Dougan E. K."/>
            <person name="Thang M."/>
            <person name="Chan C."/>
        </authorList>
    </citation>
    <scope>NUCLEOTIDE SEQUENCE [LARGE SCALE GENOMIC DNA]</scope>
</reference>
<evidence type="ECO:0000256" key="3">
    <source>
        <dbReference type="SAM" id="MobiDB-lite"/>
    </source>
</evidence>
<dbReference type="EMBL" id="CAMXCT030000901">
    <property type="protein sequence ID" value="CAL4771909.1"/>
    <property type="molecule type" value="Genomic_DNA"/>
</dbReference>
<dbReference type="OrthoDB" id="434492at2759"/>
<keyword evidence="2" id="KW-0175">Coiled coil</keyword>
<evidence type="ECO:0000256" key="1">
    <source>
        <dbReference type="ARBA" id="ARBA00022837"/>
    </source>
</evidence>
<dbReference type="InterPro" id="IPR011992">
    <property type="entry name" value="EF-hand-dom_pair"/>
</dbReference>
<dbReference type="SUPFAM" id="SSF47473">
    <property type="entry name" value="EF-hand"/>
    <property type="match status" value="1"/>
</dbReference>
<evidence type="ECO:0000313" key="6">
    <source>
        <dbReference type="EMBL" id="CAL1137972.1"/>
    </source>
</evidence>
<name>A0A9P1C4K7_9DINO</name>
<dbReference type="Gene3D" id="1.10.238.10">
    <property type="entry name" value="EF-hand"/>
    <property type="match status" value="1"/>
</dbReference>
<keyword evidence="7" id="KW-1185">Reference proteome</keyword>
<dbReference type="GO" id="GO:0005509">
    <property type="term" value="F:calcium ion binding"/>
    <property type="evidence" value="ECO:0007669"/>
    <property type="project" value="InterPro"/>
</dbReference>
<feature type="coiled-coil region" evidence="2">
    <location>
        <begin position="137"/>
        <end position="240"/>
    </location>
</feature>
<dbReference type="PROSITE" id="PS50222">
    <property type="entry name" value="EF_HAND_2"/>
    <property type="match status" value="1"/>
</dbReference>
<dbReference type="EMBL" id="CAMXCT010000901">
    <property type="protein sequence ID" value="CAI3984597.1"/>
    <property type="molecule type" value="Genomic_DNA"/>
</dbReference>
<feature type="compositionally biased region" description="Basic and acidic residues" evidence="3">
    <location>
        <begin position="88"/>
        <end position="99"/>
    </location>
</feature>
<dbReference type="PROSITE" id="PS00018">
    <property type="entry name" value="EF_HAND_1"/>
    <property type="match status" value="1"/>
</dbReference>
<proteinExistence type="predicted"/>
<dbReference type="InterPro" id="IPR002048">
    <property type="entry name" value="EF_hand_dom"/>
</dbReference>
<evidence type="ECO:0000313" key="7">
    <source>
        <dbReference type="Proteomes" id="UP001152797"/>
    </source>
</evidence>
<accession>A0A9P1C4K7</accession>
<protein>
    <recommendedName>
        <fullName evidence="4">EF-hand domain-containing protein</fullName>
    </recommendedName>
</protein>
<dbReference type="EMBL" id="CAMXCT020000901">
    <property type="protein sequence ID" value="CAL1137972.1"/>
    <property type="molecule type" value="Genomic_DNA"/>
</dbReference>
<feature type="compositionally biased region" description="Pro residues" evidence="3">
    <location>
        <begin position="62"/>
        <end position="84"/>
    </location>
</feature>
<sequence>MQGMPTAMGTSQMGMAGYAQYAGGQYPGYGAGAYGYSDPYGRPYGSMGEQVPAGCGYMQGVTPPPPPPMAPPGAPPPPAPPPYMHGPMTEEERLADERDKARRRLEDETRLRNEELHRKADAEKALAAIKNATIALQNGQSDALDNLQKTLENLVQRDLPKCESQAESLKKDMNKAIQEATKRKEALRELKSMVRSGEEHIKATAELIRQNLALDKEKDREEMNDQLENAGLEAQGMSDRYQSFMEERLKSLEELQSVTKGPALVDMRLIIAKIKKLGSDLTQTATNAANVVREGKDKLARCEMAVEQTQRIKDMFALYDADEDGFLSKQEVIQYAQGEFEFTPPESCMDRLWRNLVTPGKAGIAFDCFQQMKVTIGAARVIEKEPRALLLRYEKSCEARICLAGEKKSSKHRGFPCS</sequence>
<evidence type="ECO:0000259" key="4">
    <source>
        <dbReference type="PROSITE" id="PS50222"/>
    </source>
</evidence>
<comment type="caution">
    <text evidence="5">The sequence shown here is derived from an EMBL/GenBank/DDBJ whole genome shotgun (WGS) entry which is preliminary data.</text>
</comment>
<dbReference type="InterPro" id="IPR018247">
    <property type="entry name" value="EF_Hand_1_Ca_BS"/>
</dbReference>
<evidence type="ECO:0000313" key="5">
    <source>
        <dbReference type="EMBL" id="CAI3984597.1"/>
    </source>
</evidence>
<evidence type="ECO:0000256" key="2">
    <source>
        <dbReference type="SAM" id="Coils"/>
    </source>
</evidence>
<organism evidence="5">
    <name type="scientific">Cladocopium goreaui</name>
    <dbReference type="NCBI Taxonomy" id="2562237"/>
    <lineage>
        <taxon>Eukaryota</taxon>
        <taxon>Sar</taxon>
        <taxon>Alveolata</taxon>
        <taxon>Dinophyceae</taxon>
        <taxon>Suessiales</taxon>
        <taxon>Symbiodiniaceae</taxon>
        <taxon>Cladocopium</taxon>
    </lineage>
</organism>
<reference evidence="5" key="1">
    <citation type="submission" date="2022-10" db="EMBL/GenBank/DDBJ databases">
        <authorList>
            <person name="Chen Y."/>
            <person name="Dougan E. K."/>
            <person name="Chan C."/>
            <person name="Rhodes N."/>
            <person name="Thang M."/>
        </authorList>
    </citation>
    <scope>NUCLEOTIDE SEQUENCE</scope>
</reference>
<feature type="region of interest" description="Disordered" evidence="3">
    <location>
        <begin position="62"/>
        <end position="99"/>
    </location>
</feature>
<dbReference type="Proteomes" id="UP001152797">
    <property type="component" value="Unassembled WGS sequence"/>
</dbReference>
<feature type="domain" description="EF-hand" evidence="4">
    <location>
        <begin position="307"/>
        <end position="342"/>
    </location>
</feature>
<keyword evidence="1" id="KW-0106">Calcium</keyword>
<gene>
    <name evidence="5" type="ORF">C1SCF055_LOCUS12122</name>
</gene>